<sequence>MEPEFCWPASRENDDLAASRCFDFGDYLLLPVSDVEHRFEAESQGIAG</sequence>
<protein>
    <submittedName>
        <fullName evidence="1">Uncharacterized protein</fullName>
    </submittedName>
</protein>
<evidence type="ECO:0000313" key="2">
    <source>
        <dbReference type="Proteomes" id="UP001524642"/>
    </source>
</evidence>
<dbReference type="Proteomes" id="UP001524642">
    <property type="component" value="Unassembled WGS sequence"/>
</dbReference>
<reference evidence="1 2" key="1">
    <citation type="submission" date="2022-06" db="EMBL/GenBank/DDBJ databases">
        <title>Roseomonas CN29.</title>
        <authorList>
            <person name="Cheng Y."/>
            <person name="He X."/>
        </authorList>
    </citation>
    <scope>NUCLEOTIDE SEQUENCE [LARGE SCALE GENOMIC DNA]</scope>
    <source>
        <strain evidence="1 2">CN29</strain>
    </source>
</reference>
<evidence type="ECO:0000313" key="1">
    <source>
        <dbReference type="EMBL" id="MCR0985088.1"/>
    </source>
</evidence>
<accession>A0ABT1XAG5</accession>
<comment type="caution">
    <text evidence="1">The sequence shown here is derived from an EMBL/GenBank/DDBJ whole genome shotgun (WGS) entry which is preliminary data.</text>
</comment>
<dbReference type="RefSeq" id="WP_257718739.1">
    <property type="nucleotide sequence ID" value="NZ_JANJOU010000028.1"/>
</dbReference>
<keyword evidence="2" id="KW-1185">Reference proteome</keyword>
<organism evidence="1 2">
    <name type="scientific">Roseomonas populi</name>
    <dbReference type="NCBI Taxonomy" id="3121582"/>
    <lineage>
        <taxon>Bacteria</taxon>
        <taxon>Pseudomonadati</taxon>
        <taxon>Pseudomonadota</taxon>
        <taxon>Alphaproteobacteria</taxon>
        <taxon>Acetobacterales</taxon>
        <taxon>Roseomonadaceae</taxon>
        <taxon>Roseomonas</taxon>
    </lineage>
</organism>
<dbReference type="EMBL" id="JANJOU010000028">
    <property type="protein sequence ID" value="MCR0985088.1"/>
    <property type="molecule type" value="Genomic_DNA"/>
</dbReference>
<gene>
    <name evidence="1" type="ORF">NRP21_23840</name>
</gene>
<proteinExistence type="predicted"/>
<name>A0ABT1XAG5_9PROT</name>